<proteinExistence type="predicted"/>
<feature type="transmembrane region" description="Helical" evidence="1">
    <location>
        <begin position="21"/>
        <end position="45"/>
    </location>
</feature>
<keyword evidence="1" id="KW-1133">Transmembrane helix</keyword>
<dbReference type="SUPFAM" id="SSF117281">
    <property type="entry name" value="Kelch motif"/>
    <property type="match status" value="1"/>
</dbReference>
<dbReference type="Gene3D" id="2.120.10.80">
    <property type="entry name" value="Kelch-type beta propeller"/>
    <property type="match status" value="1"/>
</dbReference>
<keyword evidence="3" id="KW-1185">Reference proteome</keyword>
<evidence type="ECO:0000256" key="1">
    <source>
        <dbReference type="SAM" id="Phobius"/>
    </source>
</evidence>
<dbReference type="Proteomes" id="UP000023152">
    <property type="component" value="Unassembled WGS sequence"/>
</dbReference>
<gene>
    <name evidence="2" type="ORF">RFI_11916</name>
</gene>
<reference evidence="2 3" key="1">
    <citation type="journal article" date="2013" name="Curr. Biol.">
        <title>The Genome of the Foraminiferan Reticulomyxa filosa.</title>
        <authorList>
            <person name="Glockner G."/>
            <person name="Hulsmann N."/>
            <person name="Schleicher M."/>
            <person name="Noegel A.A."/>
            <person name="Eichinger L."/>
            <person name="Gallinger C."/>
            <person name="Pawlowski J."/>
            <person name="Sierra R."/>
            <person name="Euteneuer U."/>
            <person name="Pillet L."/>
            <person name="Moustafa A."/>
            <person name="Platzer M."/>
            <person name="Groth M."/>
            <person name="Szafranski K."/>
            <person name="Schliwa M."/>
        </authorList>
    </citation>
    <scope>NUCLEOTIDE SEQUENCE [LARGE SCALE GENOMIC DNA]</scope>
</reference>
<comment type="caution">
    <text evidence="2">The sequence shown here is derived from an EMBL/GenBank/DDBJ whole genome shotgun (WGS) entry which is preliminary data.</text>
</comment>
<keyword evidence="1" id="KW-0812">Transmembrane</keyword>
<name>X6NIP9_RETFI</name>
<dbReference type="EMBL" id="ASPP01008684">
    <property type="protein sequence ID" value="ETO25222.1"/>
    <property type="molecule type" value="Genomic_DNA"/>
</dbReference>
<accession>X6NIP9</accession>
<dbReference type="InterPro" id="IPR015915">
    <property type="entry name" value="Kelch-typ_b-propeller"/>
</dbReference>
<dbReference type="AlphaFoldDB" id="X6NIP9"/>
<sequence>MPIRNGKILFRFIFKILREKTGFFFVPFKSKYSIIIIIILFYLLLQLTSMINEHFFELDSLAFEMEPPLPSPLAATQCVALGDEILICGGFDNKNCYSYHCIKKEYKWVCSYPNEVNLKAHIVVKLAPKMSARTVSRKTTETTTMATLLSFGGSYRHHLSYHTLVMKYHSVWKKRTKGGHKNEWVSLRSRDVFGKKQQMDLLGARAWLGGANEDLLFVTRHPNNIDVIDINTFRYIDSIKHTRLPVSTENKVCFHCFVGLTCHQFILISDNESLLIEFDEINRIFFYHMLAQCPSFTSYLVYAYAYLSDYIFIFGGNDQNYNQTNDVIFSYSISLDLWKEYSTSQIPFFTRACAAVALTHTRPFSIHIFGGKDHINHSQNIHCNCR</sequence>
<evidence type="ECO:0008006" key="4">
    <source>
        <dbReference type="Google" id="ProtNLM"/>
    </source>
</evidence>
<evidence type="ECO:0000313" key="3">
    <source>
        <dbReference type="Proteomes" id="UP000023152"/>
    </source>
</evidence>
<evidence type="ECO:0000313" key="2">
    <source>
        <dbReference type="EMBL" id="ETO25222.1"/>
    </source>
</evidence>
<keyword evidence="1" id="KW-0472">Membrane</keyword>
<protein>
    <recommendedName>
        <fullName evidence="4">Kelch motif family protein</fullName>
    </recommendedName>
</protein>
<organism evidence="2 3">
    <name type="scientific">Reticulomyxa filosa</name>
    <dbReference type="NCBI Taxonomy" id="46433"/>
    <lineage>
        <taxon>Eukaryota</taxon>
        <taxon>Sar</taxon>
        <taxon>Rhizaria</taxon>
        <taxon>Retaria</taxon>
        <taxon>Foraminifera</taxon>
        <taxon>Monothalamids</taxon>
        <taxon>Reticulomyxidae</taxon>
        <taxon>Reticulomyxa</taxon>
    </lineage>
</organism>